<dbReference type="Pfam" id="PF13839">
    <property type="entry name" value="PC-Esterase"/>
    <property type="match status" value="2"/>
</dbReference>
<evidence type="ECO:0000313" key="3">
    <source>
        <dbReference type="EMBL" id="CAD6343673.1"/>
    </source>
</evidence>
<dbReference type="InterPro" id="IPR029962">
    <property type="entry name" value="TBL"/>
</dbReference>
<evidence type="ECO:0000259" key="2">
    <source>
        <dbReference type="Pfam" id="PF13839"/>
    </source>
</evidence>
<comment type="similarity">
    <text evidence="1">Belongs to the PC-esterase family. TBL subfamily.</text>
</comment>
<gene>
    <name evidence="3" type="ORF">NCGR_LOCUS67771</name>
</gene>
<feature type="domain" description="Trichome birefringence-like C-terminal" evidence="2">
    <location>
        <begin position="224"/>
        <end position="329"/>
    </location>
</feature>
<evidence type="ECO:0000313" key="4">
    <source>
        <dbReference type="Proteomes" id="UP000604825"/>
    </source>
</evidence>
<dbReference type="PANTHER" id="PTHR32285">
    <property type="entry name" value="PROTEIN TRICHOME BIREFRINGENCE-LIKE 9-RELATED"/>
    <property type="match status" value="1"/>
</dbReference>
<feature type="domain" description="Trichome birefringence-like C-terminal" evidence="2">
    <location>
        <begin position="98"/>
        <end position="219"/>
    </location>
</feature>
<dbReference type="GO" id="GO:0016413">
    <property type="term" value="F:O-acetyltransferase activity"/>
    <property type="evidence" value="ECO:0007669"/>
    <property type="project" value="InterPro"/>
</dbReference>
<dbReference type="OrthoDB" id="1932925at2759"/>
<sequence length="334" mass="37097">MGGGARQAIRRDTGSMRRRVRLGLPLDGNVGNEMPASCKLNVDVGSSPVRRPSGLSSGGAPPPWEARARDVMCRGHGPLAGAASHGGSSWCCPGPDARFNATLMLEMLRGKRMLFVGDSLNRGQYVSLVCLLHRSIPESSKSMETFDSLTVFKAKDYNATIEFYWAPFLAESNSDDAVVHRVVDRIVRGTSIEKHAKFWKGADILVFNTYLWWMTGQKMKILSKDWGDDTDGNCYNQTTPIKALSYWGPGTSKGLMRVIGEVFGASKIPVGVVNITQLSEYRKDAHTQIYKKQWNPLTPEQIANPKSYADCTHWCLPGLQDTWNELLYSKLFFP</sequence>
<dbReference type="AlphaFoldDB" id="A0A811SPD6"/>
<dbReference type="PANTHER" id="PTHR32285:SF62">
    <property type="entry name" value="PROTEIN TRICHOME BIREFRINGENCE-LIKE 33"/>
    <property type="match status" value="1"/>
</dbReference>
<evidence type="ECO:0000256" key="1">
    <source>
        <dbReference type="ARBA" id="ARBA00007727"/>
    </source>
</evidence>
<proteinExistence type="inferred from homology"/>
<organism evidence="3 4">
    <name type="scientific">Miscanthus lutarioriparius</name>
    <dbReference type="NCBI Taxonomy" id="422564"/>
    <lineage>
        <taxon>Eukaryota</taxon>
        <taxon>Viridiplantae</taxon>
        <taxon>Streptophyta</taxon>
        <taxon>Embryophyta</taxon>
        <taxon>Tracheophyta</taxon>
        <taxon>Spermatophyta</taxon>
        <taxon>Magnoliopsida</taxon>
        <taxon>Liliopsida</taxon>
        <taxon>Poales</taxon>
        <taxon>Poaceae</taxon>
        <taxon>PACMAD clade</taxon>
        <taxon>Panicoideae</taxon>
        <taxon>Andropogonodae</taxon>
        <taxon>Andropogoneae</taxon>
        <taxon>Saccharinae</taxon>
        <taxon>Miscanthus</taxon>
    </lineage>
</organism>
<dbReference type="GO" id="GO:0005794">
    <property type="term" value="C:Golgi apparatus"/>
    <property type="evidence" value="ECO:0007669"/>
    <property type="project" value="TreeGrafter"/>
</dbReference>
<comment type="caution">
    <text evidence="3">The sequence shown here is derived from an EMBL/GenBank/DDBJ whole genome shotgun (WGS) entry which is preliminary data.</text>
</comment>
<dbReference type="EMBL" id="CAJGYO010000819">
    <property type="protein sequence ID" value="CAD6343673.1"/>
    <property type="molecule type" value="Genomic_DNA"/>
</dbReference>
<dbReference type="Proteomes" id="UP000604825">
    <property type="component" value="Unassembled WGS sequence"/>
</dbReference>
<keyword evidence="4" id="KW-1185">Reference proteome</keyword>
<reference evidence="3" key="1">
    <citation type="submission" date="2020-10" db="EMBL/GenBank/DDBJ databases">
        <authorList>
            <person name="Han B."/>
            <person name="Lu T."/>
            <person name="Zhao Q."/>
            <person name="Huang X."/>
            <person name="Zhao Y."/>
        </authorList>
    </citation>
    <scope>NUCLEOTIDE SEQUENCE</scope>
</reference>
<protein>
    <recommendedName>
        <fullName evidence="2">Trichome birefringence-like C-terminal domain-containing protein</fullName>
    </recommendedName>
</protein>
<dbReference type="InterPro" id="IPR026057">
    <property type="entry name" value="TBL_C"/>
</dbReference>
<name>A0A811SPD6_9POAL</name>
<accession>A0A811SPD6</accession>